<proteinExistence type="predicted"/>
<dbReference type="Pfam" id="PF13692">
    <property type="entry name" value="Glyco_trans_1_4"/>
    <property type="match status" value="1"/>
</dbReference>
<evidence type="ECO:0008006" key="3">
    <source>
        <dbReference type="Google" id="ProtNLM"/>
    </source>
</evidence>
<gene>
    <name evidence="1" type="ORF">HNP71_001003</name>
</gene>
<dbReference type="AlphaFoldDB" id="A0A840VR37"/>
<accession>A0A840VR37</accession>
<evidence type="ECO:0000313" key="2">
    <source>
        <dbReference type="Proteomes" id="UP000553706"/>
    </source>
</evidence>
<name>A0A840VR37_9PROT</name>
<keyword evidence="2" id="KW-1185">Reference proteome</keyword>
<comment type="caution">
    <text evidence="1">The sequence shown here is derived from an EMBL/GenBank/DDBJ whole genome shotgun (WGS) entry which is preliminary data.</text>
</comment>
<evidence type="ECO:0000313" key="1">
    <source>
        <dbReference type="EMBL" id="MBB5372752.1"/>
    </source>
</evidence>
<dbReference type="Proteomes" id="UP000553706">
    <property type="component" value="Unassembled WGS sequence"/>
</dbReference>
<sequence length="368" mass="40976">MSKRILVVSPVPSHPSNQGNAARILTLSSQLMQRGFTLDFFYYGMEGITPHSRRDMEAFWHEFHFLPSTPLPEPSFARHWGIDDWCPDALCAAVAALHTQKRYDAVLVNYVWMSKVLTGLTDTLKIIDTHDLFGGRHLVSIREGMEPRWFFTSLAEEERGFNRADLLLGIQDQETANIRARVGVPAMTIGHLMEPRFLIAPQTEAPRFMFGYLGSGNPWNVRSIQILDEDLAAGQGVDWLLAGGILKQPLALKSAPYLLGFVKELKEFYAAIRCVINPMSGGTGLKIKTVEALSFGKPVIGTVDAFVGLPTRHPAHQLSSIADCAAMMRHYAASPALREEIDEASRTLYFAYALEIGRELDKLSETIS</sequence>
<reference evidence="1 2" key="1">
    <citation type="submission" date="2020-08" db="EMBL/GenBank/DDBJ databases">
        <title>Genomic Encyclopedia of Type Strains, Phase IV (KMG-IV): sequencing the most valuable type-strain genomes for metagenomic binning, comparative biology and taxonomic classification.</title>
        <authorList>
            <person name="Goeker M."/>
        </authorList>
    </citation>
    <scope>NUCLEOTIDE SEQUENCE [LARGE SCALE GENOMIC DNA]</scope>
    <source>
        <strain evidence="1 2">DSM 27026</strain>
    </source>
</reference>
<dbReference type="EMBL" id="JACHFJ010000003">
    <property type="protein sequence ID" value="MBB5372752.1"/>
    <property type="molecule type" value="Genomic_DNA"/>
</dbReference>
<dbReference type="RefSeq" id="WP_183265775.1">
    <property type="nucleotide sequence ID" value="NZ_JACHFJ010000003.1"/>
</dbReference>
<protein>
    <recommendedName>
        <fullName evidence="3">Glycosyltransferase</fullName>
    </recommendedName>
</protein>
<dbReference type="Gene3D" id="3.40.50.2000">
    <property type="entry name" value="Glycogen Phosphorylase B"/>
    <property type="match status" value="1"/>
</dbReference>
<organism evidence="1 2">
    <name type="scientific">Acidocella aromatica</name>
    <dbReference type="NCBI Taxonomy" id="1303579"/>
    <lineage>
        <taxon>Bacteria</taxon>
        <taxon>Pseudomonadati</taxon>
        <taxon>Pseudomonadota</taxon>
        <taxon>Alphaproteobacteria</taxon>
        <taxon>Acetobacterales</taxon>
        <taxon>Acidocellaceae</taxon>
        <taxon>Acidocella</taxon>
    </lineage>
</organism>
<dbReference type="SUPFAM" id="SSF53756">
    <property type="entry name" value="UDP-Glycosyltransferase/glycogen phosphorylase"/>
    <property type="match status" value="1"/>
</dbReference>